<feature type="transmembrane region" description="Helical" evidence="6">
    <location>
        <begin position="741"/>
        <end position="763"/>
    </location>
</feature>
<dbReference type="Pfam" id="PF02687">
    <property type="entry name" value="FtsX"/>
    <property type="match status" value="2"/>
</dbReference>
<name>A0A917HJJ7_9SPHI</name>
<comment type="subcellular location">
    <subcellularLocation>
        <location evidence="1">Cell membrane</location>
        <topology evidence="1">Multi-pass membrane protein</topology>
    </subcellularLocation>
</comment>
<dbReference type="InterPro" id="IPR025857">
    <property type="entry name" value="MacB_PCD"/>
</dbReference>
<feature type="transmembrane region" description="Helical" evidence="6">
    <location>
        <begin position="361"/>
        <end position="390"/>
    </location>
</feature>
<sequence length="782" mass="86325">MGLSLGIASALILFVIVQHEWSYDRFHKNYKHIYRIVTETKHENSSDYNAGVANPLPQALQVDMPQLKAIVPLLATGGQVDVPNKNQENPIDKYSEQVIFTTADFFQLFDATWLAGDATSLTVPNSAVLDRETADRFFGSWQQAIGQQLQLANAITLQVTAVVENAPQNSNFPYHLLASFPTLEANSSLFDYDADNWNGVSSSFQTYVLFDPNEDRAAIGQQLEGLAKKYFEGNGRNRLLHLQPLSDIHFDTRYGNVLDNRMVKRSTLTTLALIGVFILIMAAINFINLSTAQALGKGKEIGVRKVLGGSRRGLIAQSFSETFLLVFLSMVVAIGIVYIALPYVHHFSNMPDRPTLLQGNTVVFLGIALVAMTLLSGGYPALVLSGFTPIAALKNKTNTAQLGGVPVRKSLVVVQFAIAQLLMIGTLVAVKQMTYIRNADLGFDKAAVYVVQVPSDNSENQRVSIFKQQLLQLPQIQSVSLASDVPSSDNKWQSNFYFDGTESGNDITFPTTMKFADADYFDNYALTFVAGNAYAESDTAKAAVVNETMVRKLGLPSAEDAIGKRIRIGFMDSWMTVAGVVKDFIPNSLREEVSPMIITTLKRNYYVAGIKLEKGAGKSTLVEIQQRFEQLYPEHYYQASFLDDNIAKFYEQEEKMALVYQLFAALSLVISSIGLYGMVSFMLGQKVKEIGIRKVLGASVAGIVYQFSKEFVYLVVIAFCVAAPIAYYFMHDWLANFTYRINLSTGLFAVAMLVALTIAMLTIGIKAFKAAVANPVDSLRDE</sequence>
<reference evidence="9" key="1">
    <citation type="journal article" date="2014" name="Int. J. Syst. Evol. Microbiol.">
        <title>Complete genome sequence of Corynebacterium casei LMG S-19264T (=DSM 44701T), isolated from a smear-ripened cheese.</title>
        <authorList>
            <consortium name="US DOE Joint Genome Institute (JGI-PGF)"/>
            <person name="Walter F."/>
            <person name="Albersmeier A."/>
            <person name="Kalinowski J."/>
            <person name="Ruckert C."/>
        </authorList>
    </citation>
    <scope>NUCLEOTIDE SEQUENCE</scope>
    <source>
        <strain evidence="9">CGMCC 1.12195</strain>
    </source>
</reference>
<evidence type="ECO:0000256" key="4">
    <source>
        <dbReference type="ARBA" id="ARBA00022989"/>
    </source>
</evidence>
<feature type="domain" description="MacB-like periplasmic core" evidence="8">
    <location>
        <begin position="443"/>
        <end position="589"/>
    </location>
</feature>
<accession>A0A917HJJ7</accession>
<feature type="transmembrane region" description="Helical" evidence="6">
    <location>
        <begin position="411"/>
        <end position="430"/>
    </location>
</feature>
<dbReference type="PANTHER" id="PTHR30572:SF18">
    <property type="entry name" value="ABC-TYPE MACROLIDE FAMILY EXPORT SYSTEM PERMEASE COMPONENT 2"/>
    <property type="match status" value="1"/>
</dbReference>
<feature type="transmembrane region" description="Helical" evidence="6">
    <location>
        <begin position="268"/>
        <end position="289"/>
    </location>
</feature>
<evidence type="ECO:0000256" key="2">
    <source>
        <dbReference type="ARBA" id="ARBA00022475"/>
    </source>
</evidence>
<evidence type="ECO:0000313" key="9">
    <source>
        <dbReference type="EMBL" id="GGG80732.1"/>
    </source>
</evidence>
<dbReference type="GO" id="GO:0022857">
    <property type="term" value="F:transmembrane transporter activity"/>
    <property type="evidence" value="ECO:0007669"/>
    <property type="project" value="TreeGrafter"/>
</dbReference>
<dbReference type="Pfam" id="PF12704">
    <property type="entry name" value="MacB_PCD"/>
    <property type="match status" value="2"/>
</dbReference>
<keyword evidence="4 6" id="KW-1133">Transmembrane helix</keyword>
<dbReference type="GO" id="GO:0005886">
    <property type="term" value="C:plasma membrane"/>
    <property type="evidence" value="ECO:0007669"/>
    <property type="project" value="UniProtKB-SubCell"/>
</dbReference>
<comment type="caution">
    <text evidence="9">The sequence shown here is derived from an EMBL/GenBank/DDBJ whole genome shotgun (WGS) entry which is preliminary data.</text>
</comment>
<reference evidence="9" key="2">
    <citation type="submission" date="2020-09" db="EMBL/GenBank/DDBJ databases">
        <authorList>
            <person name="Sun Q."/>
            <person name="Zhou Y."/>
        </authorList>
    </citation>
    <scope>NUCLEOTIDE SEQUENCE</scope>
    <source>
        <strain evidence="9">CGMCC 1.12195</strain>
    </source>
</reference>
<dbReference type="PANTHER" id="PTHR30572">
    <property type="entry name" value="MEMBRANE COMPONENT OF TRANSPORTER-RELATED"/>
    <property type="match status" value="1"/>
</dbReference>
<feature type="transmembrane region" description="Helical" evidence="6">
    <location>
        <begin position="658"/>
        <end position="684"/>
    </location>
</feature>
<feature type="domain" description="MacB-like periplasmic core" evidence="8">
    <location>
        <begin position="2"/>
        <end position="225"/>
    </location>
</feature>
<keyword evidence="10" id="KW-1185">Reference proteome</keyword>
<feature type="domain" description="ABC3 transporter permease C-terminal" evidence="7">
    <location>
        <begin position="273"/>
        <end position="387"/>
    </location>
</feature>
<feature type="domain" description="ABC3 transporter permease C-terminal" evidence="7">
    <location>
        <begin position="662"/>
        <end position="773"/>
    </location>
</feature>
<evidence type="ECO:0000256" key="3">
    <source>
        <dbReference type="ARBA" id="ARBA00022692"/>
    </source>
</evidence>
<evidence type="ECO:0000256" key="6">
    <source>
        <dbReference type="SAM" id="Phobius"/>
    </source>
</evidence>
<evidence type="ECO:0000259" key="7">
    <source>
        <dbReference type="Pfam" id="PF02687"/>
    </source>
</evidence>
<dbReference type="InterPro" id="IPR003838">
    <property type="entry name" value="ABC3_permease_C"/>
</dbReference>
<evidence type="ECO:0000256" key="5">
    <source>
        <dbReference type="ARBA" id="ARBA00023136"/>
    </source>
</evidence>
<feature type="transmembrane region" description="Helical" evidence="6">
    <location>
        <begin position="322"/>
        <end position="341"/>
    </location>
</feature>
<evidence type="ECO:0000256" key="1">
    <source>
        <dbReference type="ARBA" id="ARBA00004651"/>
    </source>
</evidence>
<dbReference type="InterPro" id="IPR050250">
    <property type="entry name" value="Macrolide_Exporter_MacB"/>
</dbReference>
<dbReference type="AlphaFoldDB" id="A0A917HJJ7"/>
<keyword evidence="2" id="KW-1003">Cell membrane</keyword>
<keyword evidence="5 6" id="KW-0472">Membrane</keyword>
<gene>
    <name evidence="9" type="ORF">GCM10007415_11510</name>
</gene>
<evidence type="ECO:0000259" key="8">
    <source>
        <dbReference type="Pfam" id="PF12704"/>
    </source>
</evidence>
<keyword evidence="3 6" id="KW-0812">Transmembrane</keyword>
<organism evidence="9 10">
    <name type="scientific">Parapedobacter pyrenivorans</name>
    <dbReference type="NCBI Taxonomy" id="1305674"/>
    <lineage>
        <taxon>Bacteria</taxon>
        <taxon>Pseudomonadati</taxon>
        <taxon>Bacteroidota</taxon>
        <taxon>Sphingobacteriia</taxon>
        <taxon>Sphingobacteriales</taxon>
        <taxon>Sphingobacteriaceae</taxon>
        <taxon>Parapedobacter</taxon>
    </lineage>
</organism>
<dbReference type="Proteomes" id="UP000660862">
    <property type="component" value="Unassembled WGS sequence"/>
</dbReference>
<proteinExistence type="predicted"/>
<evidence type="ECO:0000313" key="10">
    <source>
        <dbReference type="Proteomes" id="UP000660862"/>
    </source>
</evidence>
<protein>
    <submittedName>
        <fullName evidence="9">ABC transporter permease</fullName>
    </submittedName>
</protein>
<feature type="transmembrane region" description="Helical" evidence="6">
    <location>
        <begin position="711"/>
        <end position="729"/>
    </location>
</feature>
<dbReference type="EMBL" id="BMER01000001">
    <property type="protein sequence ID" value="GGG80732.1"/>
    <property type="molecule type" value="Genomic_DNA"/>
</dbReference>